<reference evidence="1 2" key="1">
    <citation type="submission" date="2018-09" db="EMBL/GenBank/DDBJ databases">
        <authorList>
            <person name="Postec A."/>
        </authorList>
    </citation>
    <scope>NUCLEOTIDE SEQUENCE [LARGE SCALE GENOMIC DNA]</scope>
    <source>
        <strain evidence="1">70B-A</strain>
    </source>
</reference>
<name>A0A3P7S1U6_9FIRM</name>
<dbReference type="EMBL" id="LR130778">
    <property type="protein sequence ID" value="VDN48816.1"/>
    <property type="molecule type" value="Genomic_DNA"/>
</dbReference>
<dbReference type="KEGG" id="cbar:PATL70BA_2906"/>
<dbReference type="Proteomes" id="UP000279029">
    <property type="component" value="Chromosome"/>
</dbReference>
<accession>A0A3P7S1U6</accession>
<dbReference type="AlphaFoldDB" id="A0A3P7S1U6"/>
<proteinExistence type="predicted"/>
<evidence type="ECO:0000313" key="2">
    <source>
        <dbReference type="Proteomes" id="UP000279029"/>
    </source>
</evidence>
<keyword evidence="2" id="KW-1185">Reference proteome</keyword>
<sequence length="92" mass="10594">MPKLQRKSGLKVQAISVLCSKSMNIKRLTNLYYYTGHCNYDLHAFYFNNGTKKKKQATKNKSEPIIVYISCALIPAIKKKRLQIINNPHPIL</sequence>
<evidence type="ECO:0000313" key="1">
    <source>
        <dbReference type="EMBL" id="VDN48816.1"/>
    </source>
</evidence>
<organism evidence="1 2">
    <name type="scientific">Petrocella atlantisensis</name>
    <dbReference type="NCBI Taxonomy" id="2173034"/>
    <lineage>
        <taxon>Bacteria</taxon>
        <taxon>Bacillati</taxon>
        <taxon>Bacillota</taxon>
        <taxon>Clostridia</taxon>
        <taxon>Lachnospirales</taxon>
        <taxon>Vallitaleaceae</taxon>
        <taxon>Petrocella</taxon>
    </lineage>
</organism>
<protein>
    <submittedName>
        <fullName evidence="1">Uncharacterized protein</fullName>
    </submittedName>
</protein>
<gene>
    <name evidence="1" type="ORF">PATL70BA_2906</name>
</gene>